<evidence type="ECO:0000313" key="3">
    <source>
        <dbReference type="Proteomes" id="UP001314796"/>
    </source>
</evidence>
<reference evidence="2 3" key="1">
    <citation type="submission" date="2021-01" db="EMBL/GenBank/DDBJ databases">
        <title>Genomic Encyclopedia of Type Strains, Phase IV (KMG-IV): sequencing the most valuable type-strain genomes for metagenomic binning, comparative biology and taxonomic classification.</title>
        <authorList>
            <person name="Goeker M."/>
        </authorList>
    </citation>
    <scope>NUCLEOTIDE SEQUENCE [LARGE SCALE GENOMIC DNA]</scope>
    <source>
        <strain evidence="2 3">DSM 25890</strain>
    </source>
</reference>
<dbReference type="InterPro" id="IPR000182">
    <property type="entry name" value="GNAT_dom"/>
</dbReference>
<dbReference type="RefSeq" id="WP_204400256.1">
    <property type="nucleotide sequence ID" value="NZ_JAFBEE010000002.1"/>
</dbReference>
<proteinExistence type="predicted"/>
<dbReference type="Proteomes" id="UP001314796">
    <property type="component" value="Unassembled WGS sequence"/>
</dbReference>
<dbReference type="InterPro" id="IPR016181">
    <property type="entry name" value="Acyl_CoA_acyltransferase"/>
</dbReference>
<dbReference type="SUPFAM" id="SSF55729">
    <property type="entry name" value="Acyl-CoA N-acyltransferases (Nat)"/>
    <property type="match status" value="1"/>
</dbReference>
<dbReference type="Gene3D" id="3.40.630.30">
    <property type="match status" value="1"/>
</dbReference>
<evidence type="ECO:0000313" key="2">
    <source>
        <dbReference type="EMBL" id="MBM7613975.1"/>
    </source>
</evidence>
<evidence type="ECO:0000259" key="1">
    <source>
        <dbReference type="PROSITE" id="PS51186"/>
    </source>
</evidence>
<accession>A0ABS2NM29</accession>
<dbReference type="PANTHER" id="PTHR43415:SF3">
    <property type="entry name" value="GNAT-FAMILY ACETYLTRANSFERASE"/>
    <property type="match status" value="1"/>
</dbReference>
<keyword evidence="3" id="KW-1185">Reference proteome</keyword>
<dbReference type="EMBL" id="JAFBEE010000002">
    <property type="protein sequence ID" value="MBM7613975.1"/>
    <property type="molecule type" value="Genomic_DNA"/>
</dbReference>
<protein>
    <submittedName>
        <fullName evidence="2">RimJ/RimL family protein N-acetyltransferase</fullName>
    </submittedName>
</protein>
<dbReference type="PROSITE" id="PS51186">
    <property type="entry name" value="GNAT"/>
    <property type="match status" value="1"/>
</dbReference>
<dbReference type="Pfam" id="PF00583">
    <property type="entry name" value="Acetyltransf_1"/>
    <property type="match status" value="1"/>
</dbReference>
<name>A0ABS2NM29_9FIRM</name>
<feature type="domain" description="N-acetyltransferase" evidence="1">
    <location>
        <begin position="15"/>
        <end position="180"/>
    </location>
</feature>
<comment type="caution">
    <text evidence="2">The sequence shown here is derived from an EMBL/GenBank/DDBJ whole genome shotgun (WGS) entry which is preliminary data.</text>
</comment>
<sequence length="180" mass="20539">MMEKQKINLKNGKILTIREANKSDAGKIITYINTIAGESDFLTFGIGEFHMTVEMEEEMIDKISKQRNALFIVAEVEGEIVGNLSFSGGARPRVEHTGEFGVSVLKEYWGMGIGKNLVECLIQWSKETSIIRKINLRVREDHIRGINLYQWLGFVVEGRKTREFYVDGKFYDAILMGLQI</sequence>
<organism evidence="2 3">
    <name type="scientific">Alkaliphilus hydrothermalis</name>
    <dbReference type="NCBI Taxonomy" id="1482730"/>
    <lineage>
        <taxon>Bacteria</taxon>
        <taxon>Bacillati</taxon>
        <taxon>Bacillota</taxon>
        <taxon>Clostridia</taxon>
        <taxon>Peptostreptococcales</taxon>
        <taxon>Natronincolaceae</taxon>
        <taxon>Alkaliphilus</taxon>
    </lineage>
</organism>
<dbReference type="CDD" id="cd04301">
    <property type="entry name" value="NAT_SF"/>
    <property type="match status" value="1"/>
</dbReference>
<dbReference type="PANTHER" id="PTHR43415">
    <property type="entry name" value="SPERMIDINE N(1)-ACETYLTRANSFERASE"/>
    <property type="match status" value="1"/>
</dbReference>
<gene>
    <name evidence="2" type="ORF">JOC73_000484</name>
</gene>